<feature type="compositionally biased region" description="Polar residues" evidence="1">
    <location>
        <begin position="61"/>
        <end position="70"/>
    </location>
</feature>
<dbReference type="Proteomes" id="UP000276864">
    <property type="component" value="Unassembled WGS sequence"/>
</dbReference>
<dbReference type="Pfam" id="PF20233">
    <property type="entry name" value="DUF6590"/>
    <property type="match status" value="1"/>
</dbReference>
<proteinExistence type="predicted"/>
<dbReference type="VEuPathDB" id="FungiDB:BTJ68_12202"/>
<feature type="region of interest" description="Disordered" evidence="1">
    <location>
        <begin position="296"/>
        <end position="354"/>
    </location>
</feature>
<sequence>MDPSRSGQWVWSEQGQRYYYVDAATKEIVDQNGMRLPPSHAHLSGPEYPSKSRREEPGSSKAVQSVTPATSGVAARMPLPDMRSVQTQQSAYNLRRLSTPNRHADFSLQKREEGHLEEFAPSYTVRRDTDRFFKPGRVFLVLWTEPAGPLSKGACSEDLVTVRFGERVYSKIRRFVVVRAASSYCSALPIVTYSGRGVGKPGVKKSEHCIIYTGHSSPLPLREEIPRDGEAGMRLISIRVIPDDHVTKLDPVSRLDLGKPCTINHNIKVKPFGQVDALHLTALLSQFSLVWSVPSPSVHMPPPSGNHPRAAARVQKHHEAAKNEEESSSNEEEDDTIESEGERQTDTPKDPDMPIDFSLFDELKALQVNHMKILQLGELFGALRCSGFDTDAITAIAAAQSKTERASAVSRACMHSAQVGQNPGIQRSNLRKVTYDALLRRGPDNVLENVINDRGFSKIKAWLTETFEAMFDSGKIDLSETISNFVLGDPIVQSGPQTVVVVFPALLESTGLHLERQRALVAYLSDQES</sequence>
<feature type="compositionally biased region" description="Acidic residues" evidence="1">
    <location>
        <begin position="326"/>
        <end position="339"/>
    </location>
</feature>
<feature type="region of interest" description="Disordered" evidence="1">
    <location>
        <begin position="31"/>
        <end position="71"/>
    </location>
</feature>
<evidence type="ECO:0000256" key="1">
    <source>
        <dbReference type="SAM" id="MobiDB-lite"/>
    </source>
</evidence>
<accession>A0A3M6ZRP8</accession>
<comment type="caution">
    <text evidence="3">The sequence shown here is derived from an EMBL/GenBank/DDBJ whole genome shotgun (WGS) entry which is preliminary data.</text>
</comment>
<organism evidence="3 4">
    <name type="scientific">Hortaea werneckii</name>
    <name type="common">Black yeast</name>
    <name type="synonym">Cladosporium werneckii</name>
    <dbReference type="NCBI Taxonomy" id="91943"/>
    <lineage>
        <taxon>Eukaryota</taxon>
        <taxon>Fungi</taxon>
        <taxon>Dikarya</taxon>
        <taxon>Ascomycota</taxon>
        <taxon>Pezizomycotina</taxon>
        <taxon>Dothideomycetes</taxon>
        <taxon>Dothideomycetidae</taxon>
        <taxon>Mycosphaerellales</taxon>
        <taxon>Teratosphaeriaceae</taxon>
        <taxon>Hortaea</taxon>
    </lineage>
</organism>
<protein>
    <recommendedName>
        <fullName evidence="2">DUF6590 domain-containing protein</fullName>
    </recommendedName>
</protein>
<evidence type="ECO:0000259" key="2">
    <source>
        <dbReference type="Pfam" id="PF20233"/>
    </source>
</evidence>
<dbReference type="AlphaFoldDB" id="A0A3M6ZRP8"/>
<dbReference type="InterPro" id="IPR046497">
    <property type="entry name" value="DUF6590"/>
</dbReference>
<dbReference type="PANTHER" id="PTHR35391">
    <property type="entry name" value="C2H2-TYPE DOMAIN-CONTAINING PROTEIN-RELATED"/>
    <property type="match status" value="1"/>
</dbReference>
<feature type="domain" description="DUF6590" evidence="2">
    <location>
        <begin position="131"/>
        <end position="284"/>
    </location>
</feature>
<dbReference type="EMBL" id="QWIM01002118">
    <property type="protein sequence ID" value="RMY17976.1"/>
    <property type="molecule type" value="Genomic_DNA"/>
</dbReference>
<evidence type="ECO:0000313" key="3">
    <source>
        <dbReference type="EMBL" id="RMY17976.1"/>
    </source>
</evidence>
<feature type="compositionally biased region" description="Basic and acidic residues" evidence="1">
    <location>
        <begin position="340"/>
        <end position="352"/>
    </location>
</feature>
<dbReference type="PANTHER" id="PTHR35391:SF5">
    <property type="entry name" value="DUF6590 DOMAIN-CONTAINING PROTEIN"/>
    <property type="match status" value="1"/>
</dbReference>
<reference evidence="3 4" key="1">
    <citation type="journal article" date="2018" name="BMC Genomics">
        <title>Genomic evidence for intraspecific hybridization in a clonal and extremely halotolerant yeast.</title>
        <authorList>
            <person name="Gostincar C."/>
            <person name="Stajich J.E."/>
            <person name="Zupancic J."/>
            <person name="Zalar P."/>
            <person name="Gunde-Cimerman N."/>
        </authorList>
    </citation>
    <scope>NUCLEOTIDE SEQUENCE [LARGE SCALE GENOMIC DNA]</scope>
    <source>
        <strain evidence="3 4">EXF-6651</strain>
    </source>
</reference>
<name>A0A3M6ZRP8_HORWE</name>
<gene>
    <name evidence="3" type="ORF">D0866_13309</name>
</gene>
<evidence type="ECO:0000313" key="4">
    <source>
        <dbReference type="Proteomes" id="UP000276864"/>
    </source>
</evidence>